<dbReference type="NCBIfam" id="TIGR01727">
    <property type="entry name" value="oligo_HPY"/>
    <property type="match status" value="1"/>
</dbReference>
<evidence type="ECO:0000256" key="7">
    <source>
        <dbReference type="ARBA" id="ARBA00023136"/>
    </source>
</evidence>
<dbReference type="Pfam" id="PF08352">
    <property type="entry name" value="oligo_HPY"/>
    <property type="match status" value="1"/>
</dbReference>
<organism evidence="9 10">
    <name type="scientific">Sedimentitalea arenosa</name>
    <dbReference type="NCBI Taxonomy" id="2798803"/>
    <lineage>
        <taxon>Bacteria</taxon>
        <taxon>Pseudomonadati</taxon>
        <taxon>Pseudomonadota</taxon>
        <taxon>Alphaproteobacteria</taxon>
        <taxon>Rhodobacterales</taxon>
        <taxon>Paracoccaceae</taxon>
        <taxon>Sedimentitalea</taxon>
    </lineage>
</organism>
<dbReference type="GO" id="GO:0005886">
    <property type="term" value="C:plasma membrane"/>
    <property type="evidence" value="ECO:0007669"/>
    <property type="project" value="UniProtKB-SubCell"/>
</dbReference>
<comment type="similarity">
    <text evidence="2">Belongs to the ABC transporter superfamily.</text>
</comment>
<dbReference type="AlphaFoldDB" id="A0A8J7JCD4"/>
<gene>
    <name evidence="9" type="ORF">JF290_17585</name>
</gene>
<evidence type="ECO:0000256" key="5">
    <source>
        <dbReference type="ARBA" id="ARBA00022741"/>
    </source>
</evidence>
<dbReference type="InterPro" id="IPR003593">
    <property type="entry name" value="AAA+_ATPase"/>
</dbReference>
<evidence type="ECO:0000256" key="3">
    <source>
        <dbReference type="ARBA" id="ARBA00022448"/>
    </source>
</evidence>
<dbReference type="InterPro" id="IPR027417">
    <property type="entry name" value="P-loop_NTPase"/>
</dbReference>
<evidence type="ECO:0000313" key="10">
    <source>
        <dbReference type="Proteomes" id="UP000619079"/>
    </source>
</evidence>
<dbReference type="GO" id="GO:0016887">
    <property type="term" value="F:ATP hydrolysis activity"/>
    <property type="evidence" value="ECO:0007669"/>
    <property type="project" value="InterPro"/>
</dbReference>
<keyword evidence="3" id="KW-0813">Transport</keyword>
<evidence type="ECO:0000256" key="4">
    <source>
        <dbReference type="ARBA" id="ARBA00022475"/>
    </source>
</evidence>
<evidence type="ECO:0000313" key="9">
    <source>
        <dbReference type="EMBL" id="MBJ6373343.1"/>
    </source>
</evidence>
<comment type="subcellular location">
    <subcellularLocation>
        <location evidence="1">Cell inner membrane</location>
        <topology evidence="1">Peripheral membrane protein</topology>
    </subcellularLocation>
</comment>
<sequence>MSLLRIRNLSVEFATSAGSFRAVDGVDVDVDTGEILAIVGESGSGKSVSMLALMGLLPWTATITADEMLFDGHDLATLSSSARRKIVGKDLAMIFQEPMSSLNPCFTVGWQIKEALRFHLGLDRAARHTRAIELFEQVGIPAPEKRLSAFPHQLSGGMNQRVMIAMAIACRPKLLIADEPTTALDVTIQAQILDLLTSLRADTGMGLVLITHDMGVVAETAERVSVQYAGQKIEEQPVAELFEHPHHPYTAALLSALPERATEKRLPTIPGVVPGQFDRPKGCLFSPRCQFADARCKSEPPKPQGEDLGRARCHYPLNGSERIAS</sequence>
<dbReference type="InterPro" id="IPR003439">
    <property type="entry name" value="ABC_transporter-like_ATP-bd"/>
</dbReference>
<dbReference type="InterPro" id="IPR013563">
    <property type="entry name" value="Oligopep_ABC_C"/>
</dbReference>
<evidence type="ECO:0000256" key="1">
    <source>
        <dbReference type="ARBA" id="ARBA00004417"/>
    </source>
</evidence>
<dbReference type="GO" id="GO:0015833">
    <property type="term" value="P:peptide transport"/>
    <property type="evidence" value="ECO:0007669"/>
    <property type="project" value="InterPro"/>
</dbReference>
<dbReference type="PANTHER" id="PTHR43297">
    <property type="entry name" value="OLIGOPEPTIDE TRANSPORT ATP-BINDING PROTEIN APPD"/>
    <property type="match status" value="1"/>
</dbReference>
<evidence type="ECO:0000256" key="6">
    <source>
        <dbReference type="ARBA" id="ARBA00022840"/>
    </source>
</evidence>
<keyword evidence="5" id="KW-0547">Nucleotide-binding</keyword>
<dbReference type="Gene3D" id="3.40.50.300">
    <property type="entry name" value="P-loop containing nucleotide triphosphate hydrolases"/>
    <property type="match status" value="1"/>
</dbReference>
<comment type="caution">
    <text evidence="9">The sequence shown here is derived from an EMBL/GenBank/DDBJ whole genome shotgun (WGS) entry which is preliminary data.</text>
</comment>
<protein>
    <submittedName>
        <fullName evidence="9">ABC transporter ATP-binding protein</fullName>
    </submittedName>
</protein>
<dbReference type="FunFam" id="3.40.50.300:FF:000016">
    <property type="entry name" value="Oligopeptide ABC transporter ATP-binding component"/>
    <property type="match status" value="1"/>
</dbReference>
<keyword evidence="4" id="KW-1003">Cell membrane</keyword>
<dbReference type="SMART" id="SM00382">
    <property type="entry name" value="AAA"/>
    <property type="match status" value="1"/>
</dbReference>
<name>A0A8J7JCD4_9RHOB</name>
<evidence type="ECO:0000259" key="8">
    <source>
        <dbReference type="PROSITE" id="PS50893"/>
    </source>
</evidence>
<proteinExistence type="inferred from homology"/>
<dbReference type="Pfam" id="PF00005">
    <property type="entry name" value="ABC_tran"/>
    <property type="match status" value="1"/>
</dbReference>
<dbReference type="GO" id="GO:0055085">
    <property type="term" value="P:transmembrane transport"/>
    <property type="evidence" value="ECO:0007669"/>
    <property type="project" value="UniProtKB-ARBA"/>
</dbReference>
<keyword evidence="6 9" id="KW-0067">ATP-binding</keyword>
<dbReference type="Proteomes" id="UP000619079">
    <property type="component" value="Unassembled WGS sequence"/>
</dbReference>
<dbReference type="SUPFAM" id="SSF52540">
    <property type="entry name" value="P-loop containing nucleoside triphosphate hydrolases"/>
    <property type="match status" value="1"/>
</dbReference>
<dbReference type="InterPro" id="IPR050388">
    <property type="entry name" value="ABC_Ni/Peptide_Import"/>
</dbReference>
<dbReference type="RefSeq" id="WP_199026219.1">
    <property type="nucleotide sequence ID" value="NZ_JAELVR010000013.1"/>
</dbReference>
<reference evidence="9" key="1">
    <citation type="submission" date="2020-12" db="EMBL/GenBank/DDBJ databases">
        <title>Sedimentitalea sp. nov., isolated from sand in Incheon.</title>
        <authorList>
            <person name="Kim W."/>
        </authorList>
    </citation>
    <scope>NUCLEOTIDE SEQUENCE</scope>
    <source>
        <strain evidence="9">CAU 1593</strain>
    </source>
</reference>
<keyword evidence="10" id="KW-1185">Reference proteome</keyword>
<dbReference type="EMBL" id="JAELVR010000013">
    <property type="protein sequence ID" value="MBJ6373343.1"/>
    <property type="molecule type" value="Genomic_DNA"/>
</dbReference>
<dbReference type="CDD" id="cd03257">
    <property type="entry name" value="ABC_NikE_OppD_transporters"/>
    <property type="match status" value="1"/>
</dbReference>
<keyword evidence="7" id="KW-0472">Membrane</keyword>
<dbReference type="PROSITE" id="PS50893">
    <property type="entry name" value="ABC_TRANSPORTER_2"/>
    <property type="match status" value="1"/>
</dbReference>
<dbReference type="PANTHER" id="PTHR43297:SF2">
    <property type="entry name" value="DIPEPTIDE TRANSPORT ATP-BINDING PROTEIN DPPD"/>
    <property type="match status" value="1"/>
</dbReference>
<evidence type="ECO:0000256" key="2">
    <source>
        <dbReference type="ARBA" id="ARBA00005417"/>
    </source>
</evidence>
<accession>A0A8J7JCD4</accession>
<feature type="domain" description="ABC transporter" evidence="8">
    <location>
        <begin position="4"/>
        <end position="254"/>
    </location>
</feature>
<dbReference type="GO" id="GO:0005524">
    <property type="term" value="F:ATP binding"/>
    <property type="evidence" value="ECO:0007669"/>
    <property type="project" value="UniProtKB-KW"/>
</dbReference>